<evidence type="ECO:0000259" key="2">
    <source>
        <dbReference type="Pfam" id="PF20615"/>
    </source>
</evidence>
<dbReference type="InterPro" id="IPR028994">
    <property type="entry name" value="Integrin_alpha_N"/>
</dbReference>
<dbReference type="InterPro" id="IPR046543">
    <property type="entry name" value="DUF6802"/>
</dbReference>
<gene>
    <name evidence="3" type="ORF">ACFQRI_14495</name>
</gene>
<dbReference type="EMBL" id="JBHTCJ010000006">
    <property type="protein sequence ID" value="MFC7342611.1"/>
    <property type="molecule type" value="Genomic_DNA"/>
</dbReference>
<comment type="caution">
    <text evidence="3">The sequence shown here is derived from an EMBL/GenBank/DDBJ whole genome shotgun (WGS) entry which is preliminary data.</text>
</comment>
<feature type="compositionally biased region" description="Low complexity" evidence="1">
    <location>
        <begin position="193"/>
        <end position="205"/>
    </location>
</feature>
<feature type="domain" description="DUF6802" evidence="2">
    <location>
        <begin position="118"/>
        <end position="187"/>
    </location>
</feature>
<dbReference type="Pfam" id="PF20615">
    <property type="entry name" value="DUF6802"/>
    <property type="match status" value="1"/>
</dbReference>
<feature type="compositionally biased region" description="Basic and acidic residues" evidence="1">
    <location>
        <begin position="96"/>
        <end position="118"/>
    </location>
</feature>
<feature type="compositionally biased region" description="Low complexity" evidence="1">
    <location>
        <begin position="232"/>
        <end position="249"/>
    </location>
</feature>
<accession>A0ABW2LM28</accession>
<evidence type="ECO:0000313" key="4">
    <source>
        <dbReference type="Proteomes" id="UP001596504"/>
    </source>
</evidence>
<name>A0ABW2LM28_9PSEU</name>
<protein>
    <submittedName>
        <fullName evidence="3">DUF6802 family protein</fullName>
    </submittedName>
</protein>
<keyword evidence="4" id="KW-1185">Reference proteome</keyword>
<feature type="region of interest" description="Disordered" evidence="1">
    <location>
        <begin position="186"/>
        <end position="249"/>
    </location>
</feature>
<dbReference type="RefSeq" id="WP_380668649.1">
    <property type="nucleotide sequence ID" value="NZ_JBHTCJ010000006.1"/>
</dbReference>
<dbReference type="Proteomes" id="UP001596504">
    <property type="component" value="Unassembled WGS sequence"/>
</dbReference>
<sequence>MYIEETGTGDGDIKVTVGGEDYTAEANFDLDGDGMDDTVAVMTDDGYLAYIDEDHDGRADVMQTINGEGAVTRQARFHEDTGEWTGERPGQNPAPGREHAEQHDRRMVIDTPEGDKKVGMPTEDTNSDGVADTAVVEGRDGGTMMVTDLDGDGSADQVVEISTSGDVTISHHTGEGQWTVVEQGKIDDRGGYAPDPNAAATDDATWTFEEPAPQQHPVQETSADVDRGGAHRGSAAAADSDPTSDAVWN</sequence>
<feature type="region of interest" description="Disordered" evidence="1">
    <location>
        <begin position="80"/>
        <end position="129"/>
    </location>
</feature>
<reference evidence="4" key="1">
    <citation type="journal article" date="2019" name="Int. J. Syst. Evol. Microbiol.">
        <title>The Global Catalogue of Microorganisms (GCM) 10K type strain sequencing project: providing services to taxonomists for standard genome sequencing and annotation.</title>
        <authorList>
            <consortium name="The Broad Institute Genomics Platform"/>
            <consortium name="The Broad Institute Genome Sequencing Center for Infectious Disease"/>
            <person name="Wu L."/>
            <person name="Ma J."/>
        </authorList>
    </citation>
    <scope>NUCLEOTIDE SEQUENCE [LARGE SCALE GENOMIC DNA]</scope>
    <source>
        <strain evidence="4">WLHS5</strain>
    </source>
</reference>
<evidence type="ECO:0000313" key="3">
    <source>
        <dbReference type="EMBL" id="MFC7342611.1"/>
    </source>
</evidence>
<proteinExistence type="predicted"/>
<organism evidence="3 4">
    <name type="scientific">Saccharopolyspora griseoalba</name>
    <dbReference type="NCBI Taxonomy" id="1431848"/>
    <lineage>
        <taxon>Bacteria</taxon>
        <taxon>Bacillati</taxon>
        <taxon>Actinomycetota</taxon>
        <taxon>Actinomycetes</taxon>
        <taxon>Pseudonocardiales</taxon>
        <taxon>Pseudonocardiaceae</taxon>
        <taxon>Saccharopolyspora</taxon>
    </lineage>
</organism>
<dbReference type="SUPFAM" id="SSF69318">
    <property type="entry name" value="Integrin alpha N-terminal domain"/>
    <property type="match status" value="1"/>
</dbReference>
<evidence type="ECO:0000256" key="1">
    <source>
        <dbReference type="SAM" id="MobiDB-lite"/>
    </source>
</evidence>